<dbReference type="GO" id="GO:0042742">
    <property type="term" value="P:defense response to bacterium"/>
    <property type="evidence" value="ECO:0007669"/>
    <property type="project" value="UniProtKB-KW"/>
</dbReference>
<keyword evidence="4" id="KW-0732">Signal</keyword>
<keyword evidence="3" id="KW-1015">Disulfide bond</keyword>
<dbReference type="Gene3D" id="1.10.530.10">
    <property type="match status" value="1"/>
</dbReference>
<evidence type="ECO:0000256" key="4">
    <source>
        <dbReference type="SAM" id="SignalP"/>
    </source>
</evidence>
<dbReference type="PANTHER" id="PTHR11407:SF63">
    <property type="entry name" value="LYSOZYME C"/>
    <property type="match status" value="1"/>
</dbReference>
<evidence type="ECO:0000313" key="5">
    <source>
        <dbReference type="Ensembl" id="ENSVKKP00000015155.1"/>
    </source>
</evidence>
<organism evidence="5 6">
    <name type="scientific">Varanus komodoensis</name>
    <name type="common">Komodo dragon</name>
    <dbReference type="NCBI Taxonomy" id="61221"/>
    <lineage>
        <taxon>Eukaryota</taxon>
        <taxon>Metazoa</taxon>
        <taxon>Chordata</taxon>
        <taxon>Craniata</taxon>
        <taxon>Vertebrata</taxon>
        <taxon>Euteleostomi</taxon>
        <taxon>Lepidosauria</taxon>
        <taxon>Squamata</taxon>
        <taxon>Bifurcata</taxon>
        <taxon>Unidentata</taxon>
        <taxon>Episquamata</taxon>
        <taxon>Toxicofera</taxon>
        <taxon>Anguimorpha</taxon>
        <taxon>Paleoanguimorpha</taxon>
        <taxon>Varanoidea</taxon>
        <taxon>Varanidae</taxon>
        <taxon>Varanus</taxon>
    </lineage>
</organism>
<dbReference type="InterPro" id="IPR001916">
    <property type="entry name" value="Glyco_hydro_22"/>
</dbReference>
<dbReference type="AlphaFoldDB" id="A0A8D2L0X9"/>
<dbReference type="GO" id="GO:0031640">
    <property type="term" value="P:killing of cells of another organism"/>
    <property type="evidence" value="ECO:0007669"/>
    <property type="project" value="UniProtKB-KW"/>
</dbReference>
<dbReference type="InterPro" id="IPR023346">
    <property type="entry name" value="Lysozyme-like_dom_sf"/>
</dbReference>
<dbReference type="Pfam" id="PF00062">
    <property type="entry name" value="Lys"/>
    <property type="match status" value="1"/>
</dbReference>
<dbReference type="Ensembl" id="ENSVKKT00000015517.1">
    <property type="protein sequence ID" value="ENSVKKP00000015155.1"/>
    <property type="gene ID" value="ENSVKKG00000010382.1"/>
</dbReference>
<keyword evidence="2" id="KW-0929">Antimicrobial</keyword>
<reference evidence="5" key="1">
    <citation type="submission" date="2025-08" db="UniProtKB">
        <authorList>
            <consortium name="Ensembl"/>
        </authorList>
    </citation>
    <scope>IDENTIFICATION</scope>
</reference>
<reference evidence="5" key="2">
    <citation type="submission" date="2025-09" db="UniProtKB">
        <authorList>
            <consortium name="Ensembl"/>
        </authorList>
    </citation>
    <scope>IDENTIFICATION</scope>
</reference>
<evidence type="ECO:0000256" key="2">
    <source>
        <dbReference type="ARBA" id="ARBA00022638"/>
    </source>
</evidence>
<keyword evidence="2" id="KW-0081">Bacteriolytic enzyme</keyword>
<name>A0A8D2L0X9_VARKO</name>
<keyword evidence="6" id="KW-1185">Reference proteome</keyword>
<dbReference type="EC" id="3.2.1.17" evidence="1"/>
<evidence type="ECO:0000256" key="3">
    <source>
        <dbReference type="ARBA" id="ARBA00023157"/>
    </source>
</evidence>
<dbReference type="PROSITE" id="PS51348">
    <property type="entry name" value="GLYCOSYL_HYDROL_F22_2"/>
    <property type="match status" value="1"/>
</dbReference>
<dbReference type="SMART" id="SM00263">
    <property type="entry name" value="LYZ1"/>
    <property type="match status" value="1"/>
</dbReference>
<dbReference type="OMA" id="FEICELF"/>
<dbReference type="GO" id="GO:0003796">
    <property type="term" value="F:lysozyme activity"/>
    <property type="evidence" value="ECO:0007669"/>
    <property type="project" value="UniProtKB-EC"/>
</dbReference>
<evidence type="ECO:0000313" key="6">
    <source>
        <dbReference type="Proteomes" id="UP000694545"/>
    </source>
</evidence>
<evidence type="ECO:0000256" key="1">
    <source>
        <dbReference type="ARBA" id="ARBA00012732"/>
    </source>
</evidence>
<accession>A0A8D2L0X9</accession>
<dbReference type="PANTHER" id="PTHR11407">
    <property type="entry name" value="LYSOZYME C"/>
    <property type="match status" value="1"/>
</dbReference>
<dbReference type="SUPFAM" id="SSF53955">
    <property type="entry name" value="Lysozyme-like"/>
    <property type="match status" value="1"/>
</dbReference>
<protein>
    <recommendedName>
        <fullName evidence="1">lysozyme</fullName>
        <ecNumber evidence="1">3.2.1.17</ecNumber>
    </recommendedName>
</protein>
<proteinExistence type="predicted"/>
<sequence length="135" mass="15369">AAMKKFHLFFFCCLFLIGNEAKVFQICELFYLLKSLGLEQYHDFNVCAALFSSHLNTQYYTNQEKKPTYGLFQINGLEWCGNNRFPSKNRCNMTCNSECLPRPLFNPMAVNTMAKERGGSSIPGEALCGCHGKKE</sequence>
<feature type="chain" id="PRO_5034286608" description="lysozyme" evidence="4">
    <location>
        <begin position="22"/>
        <end position="135"/>
    </location>
</feature>
<dbReference type="Proteomes" id="UP000694545">
    <property type="component" value="Unplaced"/>
</dbReference>
<feature type="signal peptide" evidence="4">
    <location>
        <begin position="1"/>
        <end position="21"/>
    </location>
</feature>